<name>A0A1D8U1F5_9CYAN</name>
<sequence length="165" mass="19044">MDDLVKNYIPEKALNVASWAELREFRKTGSKSLHTTVEFMPGQVICKFGAKKILDHPNYLTIQICDHQHIMLEPEFLQYLNHSCDPNVFFAPSDRVLKAITKIEIGEELTLFYPSTEWSMDRGFDCICQSKDCLGTIRGAAYLPLDILTKYKLAQHIQQRLAKRH</sequence>
<evidence type="ECO:0000313" key="3">
    <source>
        <dbReference type="Proteomes" id="UP000177870"/>
    </source>
</evidence>
<dbReference type="InterPro" id="IPR001214">
    <property type="entry name" value="SET_dom"/>
</dbReference>
<accession>A0A1D8U1F5</accession>
<reference evidence="3" key="1">
    <citation type="submission" date="2016-10" db="EMBL/GenBank/DDBJ databases">
        <title>Comparative genomics uncovers the prolific and rare metabolic potential of the cyanobacterial genus Moorea.</title>
        <authorList>
            <person name="Leao T."/>
            <person name="Castelao G."/>
            <person name="Korobeynikov A."/>
            <person name="Monroe E.A."/>
            <person name="Podell S."/>
            <person name="Glukhov E."/>
            <person name="Allen E."/>
            <person name="Gerwick W.H."/>
            <person name="Gerwick L."/>
        </authorList>
    </citation>
    <scope>NUCLEOTIDE SEQUENCE [LARGE SCALE GENOMIC DNA]</scope>
    <source>
        <strain evidence="3">PAL-8-15-08-1</strain>
    </source>
</reference>
<dbReference type="OrthoDB" id="9790349at2"/>
<dbReference type="GO" id="GO:0032259">
    <property type="term" value="P:methylation"/>
    <property type="evidence" value="ECO:0007669"/>
    <property type="project" value="UniProtKB-KW"/>
</dbReference>
<protein>
    <submittedName>
        <fullName evidence="2">SET domain-containing protein-lysine N-methyltransferase</fullName>
    </submittedName>
</protein>
<proteinExistence type="predicted"/>
<organism evidence="2 3">
    <name type="scientific">Moorena producens PAL-8-15-08-1</name>
    <dbReference type="NCBI Taxonomy" id="1458985"/>
    <lineage>
        <taxon>Bacteria</taxon>
        <taxon>Bacillati</taxon>
        <taxon>Cyanobacteriota</taxon>
        <taxon>Cyanophyceae</taxon>
        <taxon>Coleofasciculales</taxon>
        <taxon>Coleofasciculaceae</taxon>
        <taxon>Moorena</taxon>
    </lineage>
</organism>
<evidence type="ECO:0000259" key="1">
    <source>
        <dbReference type="PROSITE" id="PS50280"/>
    </source>
</evidence>
<feature type="domain" description="SET" evidence="1">
    <location>
        <begin position="18"/>
        <end position="114"/>
    </location>
</feature>
<dbReference type="Gene3D" id="2.170.270.10">
    <property type="entry name" value="SET domain"/>
    <property type="match status" value="1"/>
</dbReference>
<dbReference type="KEGG" id="mpro:BJP34_33650"/>
<dbReference type="InterPro" id="IPR046341">
    <property type="entry name" value="SET_dom_sf"/>
</dbReference>
<dbReference type="EMBL" id="CP017599">
    <property type="protein sequence ID" value="AOX03722.1"/>
    <property type="molecule type" value="Genomic_DNA"/>
</dbReference>
<dbReference type="PROSITE" id="PS50280">
    <property type="entry name" value="SET"/>
    <property type="match status" value="1"/>
</dbReference>
<dbReference type="Pfam" id="PF00856">
    <property type="entry name" value="SET"/>
    <property type="match status" value="1"/>
</dbReference>
<keyword evidence="2" id="KW-0808">Transferase</keyword>
<evidence type="ECO:0000313" key="2">
    <source>
        <dbReference type="EMBL" id="AOX03722.1"/>
    </source>
</evidence>
<dbReference type="AlphaFoldDB" id="A0A1D8U1F5"/>
<dbReference type="PANTHER" id="PTHR12350:SF19">
    <property type="entry name" value="SET DOMAIN-CONTAINING PROTEIN"/>
    <property type="match status" value="1"/>
</dbReference>
<dbReference type="PANTHER" id="PTHR12350">
    <property type="entry name" value="HISTONE-LYSINE N-METHYLTRANSFERASE-RELATED"/>
    <property type="match status" value="1"/>
</dbReference>
<dbReference type="GO" id="GO:0008168">
    <property type="term" value="F:methyltransferase activity"/>
    <property type="evidence" value="ECO:0007669"/>
    <property type="project" value="UniProtKB-KW"/>
</dbReference>
<gene>
    <name evidence="2" type="ORF">BJP34_33650</name>
</gene>
<dbReference type="SUPFAM" id="SSF82199">
    <property type="entry name" value="SET domain"/>
    <property type="match status" value="1"/>
</dbReference>
<dbReference type="STRING" id="1458985.BJP34_33650"/>
<keyword evidence="2" id="KW-0489">Methyltransferase</keyword>
<dbReference type="Proteomes" id="UP000177870">
    <property type="component" value="Chromosome"/>
</dbReference>
<dbReference type="InterPro" id="IPR053201">
    <property type="entry name" value="Flavunoidine_N-MTase"/>
</dbReference>